<dbReference type="PANTHER" id="PTHR21435:SF1">
    <property type="entry name" value="MITOCHONDRIAL IMPORT INNER MEMBRANE TRANSLOCASE SUBUNIT TIM29"/>
    <property type="match status" value="1"/>
</dbReference>
<name>A0A0M3IQA7_ASCLU</name>
<reference evidence="2" key="1">
    <citation type="submission" date="2017-02" db="UniProtKB">
        <authorList>
            <consortium name="WormBaseParasite"/>
        </authorList>
    </citation>
    <scope>IDENTIFICATION</scope>
</reference>
<accession>A0A0M3IQA7</accession>
<dbReference type="PANTHER" id="PTHR21435">
    <property type="entry name" value="MITOCHONDRIAL IMPORT INNER MEMBRANE TRANSLOCASE SUBUNIT TIM29"/>
    <property type="match status" value="1"/>
</dbReference>
<protein>
    <submittedName>
        <fullName evidence="2">Hexosyltransferase</fullName>
    </submittedName>
</protein>
<dbReference type="GO" id="GO:0042721">
    <property type="term" value="C:TIM22 mitochondrial import inner membrane insertion complex"/>
    <property type="evidence" value="ECO:0007669"/>
    <property type="project" value="InterPro"/>
</dbReference>
<evidence type="ECO:0000313" key="2">
    <source>
        <dbReference type="WBParaSite" id="ALUE_0002093501-mRNA-1"/>
    </source>
</evidence>
<keyword evidence="1" id="KW-1185">Reference proteome</keyword>
<dbReference type="GO" id="GO:0045039">
    <property type="term" value="P:protein insertion into mitochondrial inner membrane"/>
    <property type="evidence" value="ECO:0007669"/>
    <property type="project" value="TreeGrafter"/>
</dbReference>
<dbReference type="InterPro" id="IPR019322">
    <property type="entry name" value="TIMM29"/>
</dbReference>
<sequence length="260" mass="30758">MGRISAFTWRWCLRFVDYWKNIGNDYRTVCVDVINDCKERPMKATIIATALAALTYAYKTNPTERDMLNALTERRQIMVLVPNSIHNPEADRALASRTLYLDQHRLEHIDCFFFSLVLRRPYDTNVMPFLLIGLQVNKNRLRSAQDMLNALTERRQIMVLLPNSIHNPEADRALASRTLYLDQHRLEHIDCFFFSLALRRPYDTNVRIYHSQDANMKGTWWRELREDIVDIGAFGRWYNLNRSFQNYDVNEDEFNNNGTL</sequence>
<dbReference type="Proteomes" id="UP000036681">
    <property type="component" value="Unplaced"/>
</dbReference>
<dbReference type="Pfam" id="PF10171">
    <property type="entry name" value="Tim29"/>
    <property type="match status" value="1"/>
</dbReference>
<organism evidence="1 2">
    <name type="scientific">Ascaris lumbricoides</name>
    <name type="common">Giant roundworm</name>
    <dbReference type="NCBI Taxonomy" id="6252"/>
    <lineage>
        <taxon>Eukaryota</taxon>
        <taxon>Metazoa</taxon>
        <taxon>Ecdysozoa</taxon>
        <taxon>Nematoda</taxon>
        <taxon>Chromadorea</taxon>
        <taxon>Rhabditida</taxon>
        <taxon>Spirurina</taxon>
        <taxon>Ascaridomorpha</taxon>
        <taxon>Ascaridoidea</taxon>
        <taxon>Ascarididae</taxon>
        <taxon>Ascaris</taxon>
    </lineage>
</organism>
<dbReference type="WBParaSite" id="ALUE_0002093501-mRNA-1">
    <property type="protein sequence ID" value="ALUE_0002093501-mRNA-1"/>
    <property type="gene ID" value="ALUE_0002093501"/>
</dbReference>
<proteinExistence type="predicted"/>
<evidence type="ECO:0000313" key="1">
    <source>
        <dbReference type="Proteomes" id="UP000036681"/>
    </source>
</evidence>
<dbReference type="AlphaFoldDB" id="A0A0M3IQA7"/>